<dbReference type="SUPFAM" id="SSF49313">
    <property type="entry name" value="Cadherin-like"/>
    <property type="match status" value="4"/>
</dbReference>
<feature type="domain" description="Dystroglycan-type cadherin-like" evidence="2">
    <location>
        <begin position="985"/>
        <end position="1086"/>
    </location>
</feature>
<sequence length="1257" mass="143321">MWTVCYGAAGADPRPKAVTVNEISRNVYICGYIKKDTTDKYQEFFVAKYSQFGELQHDFMIGTTDDHTLDYCNDLDTQETIDEQLIAVGSIRDSGGTKEAFLVRLDSNLENKKHFHWGGIGKDDEFTAVKFVRLMNKFWVLGNTASFNGKNDTDTFIMRVNIDLEIDYIKILVKDITDETMFHICTSRLQLNQIGSGMINTKDTTYNTFGLIVKWGEDSSISHIEFGNYYNGGANTDVYTYIRQSDVDYTNQYIGTCGERANAVFFMRSVLGNMTPDRWQAFGSAWSYKMQIRGCQWVQSTIRTSAPLEGSSFVAFGDTLYDATGNYIGKRNFFYIKMDYNMLVRTTRVFGKSGSNQYAISRMYLDQYGIVYFAGTTTNWCQSGENGMIIFKNNFDFDLWETHTDGNYFDRYILQYIGQSVAYPTGYNTDANTGSSPMKWSNALFITTRIVNTFYHKFESQYTVTSNLDGVTGLVTTTLFSDYQYQNGELTFKFYTNSINRVRVPRTCFKSQTTDYAGVVYYTYEHNTDYNQGSLPLNTVISVTDGSNYLYNDDPSTKGIHFFRISEKKNTQLIKDSLVKVIITDRDTPYQLRKMTSKRILQGTTTNWGLNANGNIWSTCFRQLFYQSDGSSIPSWIDYNIHTISGLTVDTFYVTNPKPSGTYEIKMTCADSYESTANDTFYIEIYNNAPYILKQIGSQYVLVGGPIKKIKMSDYFTDDDVVNGQTLTYSVTPLLPITWAQWILWDSNLNILIAQAPTGLVTKTYTFTVTVSDGELSVSQVMTLIVNNPVKMIKTFQSGYLYTNERILVNCSEYFQLDLSTFFSDEDKKDILTYSIQRSNGQSLPNWLGLSQRNILEGIASGDDFEILNLIVTVTDNKDSSINETLQLEVNCKPVDLGRLPDKLYTSSGSTLVFDFKGYFEDPNGNSLLFKVSGPSWITINNGQVQADGQSSGTFPFTLYICDEYQLCLTRDLSIVVESMNSPPKLLKDMPDQIVYSKTNFVFKVPDDIFSDADGDILSMSARQQPTQQIPLGLELPDWLTFSNMGNYFSGYTNQTQSLRIQLTFGDQFSSRVVYFKLIVLDDSAPVQNVQIPDQFSWSESQWEYTIPLSSFKDADIQLNDQPYYFDYNAYLVEGFDLPQWLNFNPGNRSFYSTKTQTGTYWIEISAADSQGNTNYMNFQLIIYHRIYDKENIYYSGVVIAVGIAIIIIIAVIIETVLIYMKIESTRMINNVKIEKIVGENPTRFVDRQKVQNKKDN</sequence>
<organism evidence="3 4">
    <name type="scientific">Stylonychia lemnae</name>
    <name type="common">Ciliate</name>
    <dbReference type="NCBI Taxonomy" id="5949"/>
    <lineage>
        <taxon>Eukaryota</taxon>
        <taxon>Sar</taxon>
        <taxon>Alveolata</taxon>
        <taxon>Ciliophora</taxon>
        <taxon>Intramacronucleata</taxon>
        <taxon>Spirotrichea</taxon>
        <taxon>Stichotrichia</taxon>
        <taxon>Sporadotrichida</taxon>
        <taxon>Oxytrichidae</taxon>
        <taxon>Stylonychinae</taxon>
        <taxon>Stylonychia</taxon>
    </lineage>
</organism>
<feature type="domain" description="Dystroglycan-type cadherin-like" evidence="2">
    <location>
        <begin position="1087"/>
        <end position="1191"/>
    </location>
</feature>
<gene>
    <name evidence="3" type="primary">Contig7357.g7865</name>
    <name evidence="3" type="ORF">STYLEM_2310</name>
</gene>
<keyword evidence="1" id="KW-0472">Membrane</keyword>
<dbReference type="OrthoDB" id="41532at2759"/>
<dbReference type="EMBL" id="CCKQ01002243">
    <property type="protein sequence ID" value="CDW73334.1"/>
    <property type="molecule type" value="Genomic_DNA"/>
</dbReference>
<dbReference type="InterPro" id="IPR006644">
    <property type="entry name" value="Cadg"/>
</dbReference>
<evidence type="ECO:0000259" key="2">
    <source>
        <dbReference type="SMART" id="SM00736"/>
    </source>
</evidence>
<dbReference type="GO" id="GO:0005509">
    <property type="term" value="F:calcium ion binding"/>
    <property type="evidence" value="ECO:0007669"/>
    <property type="project" value="InterPro"/>
</dbReference>
<name>A0A077ZUV5_STYLE</name>
<evidence type="ECO:0000313" key="3">
    <source>
        <dbReference type="EMBL" id="CDW73334.1"/>
    </source>
</evidence>
<dbReference type="Pfam" id="PF05345">
    <property type="entry name" value="He_PIG"/>
    <property type="match status" value="2"/>
</dbReference>
<dbReference type="SMART" id="SM00736">
    <property type="entry name" value="CADG"/>
    <property type="match status" value="3"/>
</dbReference>
<keyword evidence="1" id="KW-0812">Transmembrane</keyword>
<accession>A0A077ZUV5</accession>
<dbReference type="InParanoid" id="A0A077ZUV5"/>
<dbReference type="GO" id="GO:0016020">
    <property type="term" value="C:membrane"/>
    <property type="evidence" value="ECO:0007669"/>
    <property type="project" value="InterPro"/>
</dbReference>
<reference evidence="3 4" key="1">
    <citation type="submission" date="2014-06" db="EMBL/GenBank/DDBJ databases">
        <authorList>
            <person name="Swart Estienne"/>
        </authorList>
    </citation>
    <scope>NUCLEOTIDE SEQUENCE [LARGE SCALE GENOMIC DNA]</scope>
    <source>
        <strain evidence="3 4">130c</strain>
    </source>
</reference>
<dbReference type="Proteomes" id="UP000039865">
    <property type="component" value="Unassembled WGS sequence"/>
</dbReference>
<protein>
    <submittedName>
        <fullName evidence="3">Ig family protein</fullName>
    </submittedName>
</protein>
<dbReference type="Gene3D" id="2.60.40.10">
    <property type="entry name" value="Immunoglobulins"/>
    <property type="match status" value="4"/>
</dbReference>
<dbReference type="InterPro" id="IPR015919">
    <property type="entry name" value="Cadherin-like_sf"/>
</dbReference>
<proteinExistence type="predicted"/>
<keyword evidence="1" id="KW-1133">Transmembrane helix</keyword>
<feature type="transmembrane region" description="Helical" evidence="1">
    <location>
        <begin position="1193"/>
        <end position="1220"/>
    </location>
</feature>
<feature type="domain" description="Dystroglycan-type cadherin-like" evidence="2">
    <location>
        <begin position="799"/>
        <end position="897"/>
    </location>
</feature>
<dbReference type="InterPro" id="IPR013783">
    <property type="entry name" value="Ig-like_fold"/>
</dbReference>
<dbReference type="AlphaFoldDB" id="A0A077ZUV5"/>
<keyword evidence="4" id="KW-1185">Reference proteome</keyword>
<evidence type="ECO:0000313" key="4">
    <source>
        <dbReference type="Proteomes" id="UP000039865"/>
    </source>
</evidence>
<evidence type="ECO:0000256" key="1">
    <source>
        <dbReference type="SAM" id="Phobius"/>
    </source>
</evidence>